<protein>
    <recommendedName>
        <fullName evidence="11">Taste receptor type 1 member 3</fullName>
    </recommendedName>
</protein>
<evidence type="ECO:0000256" key="1">
    <source>
        <dbReference type="ARBA" id="ARBA00004651"/>
    </source>
</evidence>
<evidence type="ECO:0000259" key="12">
    <source>
        <dbReference type="Pfam" id="PF01094"/>
    </source>
</evidence>
<dbReference type="GO" id="GO:0004930">
    <property type="term" value="F:G protein-coupled receptor activity"/>
    <property type="evidence" value="ECO:0007669"/>
    <property type="project" value="UniProtKB-KW"/>
</dbReference>
<keyword evidence="14" id="KW-1185">Reference proteome</keyword>
<dbReference type="PANTHER" id="PTHR24061:SF435">
    <property type="entry name" value="TASTE RECEPTOR TYPE 1 MEMBER 3"/>
    <property type="match status" value="1"/>
</dbReference>
<keyword evidence="2" id="KW-1003">Cell membrane</keyword>
<evidence type="ECO:0000256" key="9">
    <source>
        <dbReference type="ARBA" id="ARBA00023180"/>
    </source>
</evidence>
<evidence type="ECO:0000313" key="14">
    <source>
        <dbReference type="Proteomes" id="UP001066276"/>
    </source>
</evidence>
<evidence type="ECO:0000256" key="8">
    <source>
        <dbReference type="ARBA" id="ARBA00023170"/>
    </source>
</evidence>
<dbReference type="InterPro" id="IPR000068">
    <property type="entry name" value="GPCR_3_Ca_sens_rcpt-rel"/>
</dbReference>
<dbReference type="AlphaFoldDB" id="A0AAV7QZU2"/>
<dbReference type="SUPFAM" id="SSF53822">
    <property type="entry name" value="Periplasmic binding protein-like I"/>
    <property type="match status" value="1"/>
</dbReference>
<name>A0AAV7QZU2_PLEWA</name>
<comment type="subcellular location">
    <subcellularLocation>
        <location evidence="1">Cell membrane</location>
        <topology evidence="1">Multi-pass membrane protein</topology>
    </subcellularLocation>
</comment>
<dbReference type="InterPro" id="IPR001828">
    <property type="entry name" value="ANF_lig-bd_rcpt"/>
</dbReference>
<reference evidence="13" key="1">
    <citation type="journal article" date="2022" name="bioRxiv">
        <title>Sequencing and chromosome-scale assembly of the giantPleurodeles waltlgenome.</title>
        <authorList>
            <person name="Brown T."/>
            <person name="Elewa A."/>
            <person name="Iarovenko S."/>
            <person name="Subramanian E."/>
            <person name="Araus A.J."/>
            <person name="Petzold A."/>
            <person name="Susuki M."/>
            <person name="Suzuki K.-i.T."/>
            <person name="Hayashi T."/>
            <person name="Toyoda A."/>
            <person name="Oliveira C."/>
            <person name="Osipova E."/>
            <person name="Leigh N.D."/>
            <person name="Simon A."/>
            <person name="Yun M.H."/>
        </authorList>
    </citation>
    <scope>NUCLEOTIDE SEQUENCE</scope>
    <source>
        <strain evidence="13">20211129_DDA</strain>
        <tissue evidence="13">Liver</tissue>
    </source>
</reference>
<evidence type="ECO:0000256" key="6">
    <source>
        <dbReference type="ARBA" id="ARBA00023040"/>
    </source>
</evidence>
<gene>
    <name evidence="13" type="ORF">NDU88_011240</name>
</gene>
<comment type="caution">
    <text evidence="13">The sequence shown here is derived from an EMBL/GenBank/DDBJ whole genome shotgun (WGS) entry which is preliminary data.</text>
</comment>
<dbReference type="GO" id="GO:0050916">
    <property type="term" value="P:sensory perception of sweet taste"/>
    <property type="evidence" value="ECO:0007669"/>
    <property type="project" value="TreeGrafter"/>
</dbReference>
<evidence type="ECO:0000256" key="5">
    <source>
        <dbReference type="ARBA" id="ARBA00022989"/>
    </source>
</evidence>
<dbReference type="PRINTS" id="PR00248">
    <property type="entry name" value="GPCRMGR"/>
</dbReference>
<accession>A0AAV7QZU2</accession>
<evidence type="ECO:0000256" key="11">
    <source>
        <dbReference type="ARBA" id="ARBA00040705"/>
    </source>
</evidence>
<keyword evidence="3" id="KW-0812">Transmembrane</keyword>
<sequence length="317" mass="35421">MNLTYLMKDRHVAECCCVDFALLHVSYAASRDQLSDRDLFPSFFRTIPSDKIQIEAMVEVIRFFRWNWVAAIGSDDEYGHGGLELFSSLTSGRYICTAFENTIPTNVNDPIAIETFSEIVQQINKSQANVIILFADEMSVRPLLEEWVRLGLGPKVWMASDGWATSTLILSLPGILNIGTILGFTVQGGQIPGFADYVSKVFKAAPMESLCWASRDGFFPSADPSTLETHQCQDCDYISFHNVSSALKSNYTYSAYAAVYSIAHSLHNLLKCDSESCLEIQNITGWQLGRVRTAATEPHMSQWGSPDLMLRTLRGQR</sequence>
<dbReference type="InterPro" id="IPR028082">
    <property type="entry name" value="Peripla_BP_I"/>
</dbReference>
<keyword evidence="6" id="KW-0297">G-protein coupled receptor</keyword>
<dbReference type="InterPro" id="IPR000337">
    <property type="entry name" value="GPCR_3"/>
</dbReference>
<evidence type="ECO:0000256" key="2">
    <source>
        <dbReference type="ARBA" id="ARBA00022475"/>
    </source>
</evidence>
<feature type="domain" description="Receptor ligand binding region" evidence="12">
    <location>
        <begin position="20"/>
        <end position="314"/>
    </location>
</feature>
<evidence type="ECO:0000313" key="13">
    <source>
        <dbReference type="EMBL" id="KAJ1144947.1"/>
    </source>
</evidence>
<evidence type="ECO:0000256" key="4">
    <source>
        <dbReference type="ARBA" id="ARBA00022729"/>
    </source>
</evidence>
<dbReference type="GO" id="GO:0050917">
    <property type="term" value="P:sensory perception of umami taste"/>
    <property type="evidence" value="ECO:0007669"/>
    <property type="project" value="TreeGrafter"/>
</dbReference>
<dbReference type="Proteomes" id="UP001066276">
    <property type="component" value="Chromosome 6"/>
</dbReference>
<keyword evidence="7" id="KW-0472">Membrane</keyword>
<dbReference type="PRINTS" id="PR00592">
    <property type="entry name" value="CASENSINGR"/>
</dbReference>
<keyword evidence="8" id="KW-0675">Receptor</keyword>
<dbReference type="FunFam" id="3.40.50.2300:FF:000016">
    <property type="entry name" value="Taste 1 receptor member 2"/>
    <property type="match status" value="1"/>
</dbReference>
<dbReference type="Pfam" id="PF01094">
    <property type="entry name" value="ANF_receptor"/>
    <property type="match status" value="1"/>
</dbReference>
<organism evidence="13 14">
    <name type="scientific">Pleurodeles waltl</name>
    <name type="common">Iberian ribbed newt</name>
    <dbReference type="NCBI Taxonomy" id="8319"/>
    <lineage>
        <taxon>Eukaryota</taxon>
        <taxon>Metazoa</taxon>
        <taxon>Chordata</taxon>
        <taxon>Craniata</taxon>
        <taxon>Vertebrata</taxon>
        <taxon>Euteleostomi</taxon>
        <taxon>Amphibia</taxon>
        <taxon>Batrachia</taxon>
        <taxon>Caudata</taxon>
        <taxon>Salamandroidea</taxon>
        <taxon>Salamandridae</taxon>
        <taxon>Pleurodelinae</taxon>
        <taxon>Pleurodeles</taxon>
    </lineage>
</organism>
<keyword evidence="4" id="KW-0732">Signal</keyword>
<evidence type="ECO:0000256" key="3">
    <source>
        <dbReference type="ARBA" id="ARBA00022692"/>
    </source>
</evidence>
<keyword evidence="10" id="KW-0807">Transducer</keyword>
<dbReference type="PANTHER" id="PTHR24061">
    <property type="entry name" value="CALCIUM-SENSING RECEPTOR-RELATED"/>
    <property type="match status" value="1"/>
</dbReference>
<proteinExistence type="predicted"/>
<dbReference type="GO" id="GO:0005886">
    <property type="term" value="C:plasma membrane"/>
    <property type="evidence" value="ECO:0007669"/>
    <property type="project" value="UniProtKB-SubCell"/>
</dbReference>
<dbReference type="Gene3D" id="3.40.50.2300">
    <property type="match status" value="2"/>
</dbReference>
<evidence type="ECO:0000256" key="10">
    <source>
        <dbReference type="ARBA" id="ARBA00023224"/>
    </source>
</evidence>
<evidence type="ECO:0000256" key="7">
    <source>
        <dbReference type="ARBA" id="ARBA00023136"/>
    </source>
</evidence>
<dbReference type="EMBL" id="JANPWB010000010">
    <property type="protein sequence ID" value="KAJ1144947.1"/>
    <property type="molecule type" value="Genomic_DNA"/>
</dbReference>
<keyword evidence="9" id="KW-0325">Glycoprotein</keyword>
<keyword evidence="5" id="KW-1133">Transmembrane helix</keyword>